<dbReference type="Proteomes" id="UP000031561">
    <property type="component" value="Unassembled WGS sequence"/>
</dbReference>
<sequence>MNSLNWSSRGVMVTLSLVAIAPVWAASISLGVRGRLADQSQSGQPNDSFRAFSGQYSLDTGAADQNPALNQGRYALRNFNLRLSNLRQQPTLTLSPDQGWQGRLEVASVPTEAGAPIYSLVFERGDQSGPGPVFLRVSWNWDGPADQIPTDIPRGPVRSSNSFLRESLGSDQESNFYPIQSAQVIQAVPGLW</sequence>
<dbReference type="EMBL" id="JTHE03000083">
    <property type="protein sequence ID" value="MCM1984007.1"/>
    <property type="molecule type" value="Genomic_DNA"/>
</dbReference>
<keyword evidence="2" id="KW-1185">Reference proteome</keyword>
<dbReference type="RefSeq" id="WP_166282875.1">
    <property type="nucleotide sequence ID" value="NZ_JTHE03000083.1"/>
</dbReference>
<evidence type="ECO:0000313" key="2">
    <source>
        <dbReference type="Proteomes" id="UP000031561"/>
    </source>
</evidence>
<organism evidence="1 2">
    <name type="scientific">Lyngbya confervoides BDU141951</name>
    <dbReference type="NCBI Taxonomy" id="1574623"/>
    <lineage>
        <taxon>Bacteria</taxon>
        <taxon>Bacillati</taxon>
        <taxon>Cyanobacteriota</taxon>
        <taxon>Cyanophyceae</taxon>
        <taxon>Oscillatoriophycideae</taxon>
        <taxon>Oscillatoriales</taxon>
        <taxon>Microcoleaceae</taxon>
        <taxon>Lyngbya</taxon>
    </lineage>
</organism>
<reference evidence="1 2" key="1">
    <citation type="journal article" date="2015" name="Genome Announc.">
        <title>Draft Genome Sequence of Filamentous Marine Cyanobacterium Lyngbya confervoides Strain BDU141951.</title>
        <authorList>
            <person name="Chandrababunaidu M.M."/>
            <person name="Sen D."/>
            <person name="Tripathy S."/>
        </authorList>
    </citation>
    <scope>NUCLEOTIDE SEQUENCE [LARGE SCALE GENOMIC DNA]</scope>
    <source>
        <strain evidence="1 2">BDU141951</strain>
    </source>
</reference>
<gene>
    <name evidence="1" type="ORF">QQ91_0014380</name>
</gene>
<name>A0ABD4T615_9CYAN</name>
<dbReference type="AlphaFoldDB" id="A0ABD4T615"/>
<protein>
    <submittedName>
        <fullName evidence="1">Uncharacterized protein</fullName>
    </submittedName>
</protein>
<comment type="caution">
    <text evidence="1">The sequence shown here is derived from an EMBL/GenBank/DDBJ whole genome shotgun (WGS) entry which is preliminary data.</text>
</comment>
<accession>A0ABD4T615</accession>
<proteinExistence type="predicted"/>
<evidence type="ECO:0000313" key="1">
    <source>
        <dbReference type="EMBL" id="MCM1984007.1"/>
    </source>
</evidence>